<gene>
    <name evidence="2" type="ORF">C1SCF055_LOCUS20867</name>
</gene>
<dbReference type="Pfam" id="PF00179">
    <property type="entry name" value="UQ_con"/>
    <property type="match status" value="1"/>
</dbReference>
<dbReference type="Gene3D" id="3.10.110.10">
    <property type="entry name" value="Ubiquitin Conjugating Enzyme"/>
    <property type="match status" value="1"/>
</dbReference>
<dbReference type="OrthoDB" id="1158011at2759"/>
<dbReference type="PROSITE" id="PS50127">
    <property type="entry name" value="UBC_2"/>
    <property type="match status" value="1"/>
</dbReference>
<keyword evidence="3" id="KW-0436">Ligase</keyword>
<dbReference type="InterPro" id="IPR000608">
    <property type="entry name" value="UBC"/>
</dbReference>
<accession>A0A9P1CL66</accession>
<dbReference type="AlphaFoldDB" id="A0A9P1CL66"/>
<dbReference type="EMBL" id="CAMXCT010001923">
    <property type="protein sequence ID" value="CAI3994199.1"/>
    <property type="molecule type" value="Genomic_DNA"/>
</dbReference>
<evidence type="ECO:0000313" key="2">
    <source>
        <dbReference type="EMBL" id="CAI3994199.1"/>
    </source>
</evidence>
<evidence type="ECO:0000313" key="4">
    <source>
        <dbReference type="Proteomes" id="UP001152797"/>
    </source>
</evidence>
<sequence>MQGPGDTPFEGGVYWGELDFPKDYPYSPPLVRFRTPNGRFQVWPPSCHLK</sequence>
<reference evidence="2" key="1">
    <citation type="submission" date="2022-10" db="EMBL/GenBank/DDBJ databases">
        <authorList>
            <person name="Chen Y."/>
            <person name="Dougan E. K."/>
            <person name="Chan C."/>
            <person name="Rhodes N."/>
            <person name="Thang M."/>
        </authorList>
    </citation>
    <scope>NUCLEOTIDE SEQUENCE</scope>
</reference>
<dbReference type="SUPFAM" id="SSF54495">
    <property type="entry name" value="UBC-like"/>
    <property type="match status" value="1"/>
</dbReference>
<dbReference type="InterPro" id="IPR016135">
    <property type="entry name" value="UBQ-conjugating_enzyme/RWD"/>
</dbReference>
<dbReference type="GO" id="GO:0016874">
    <property type="term" value="F:ligase activity"/>
    <property type="evidence" value="ECO:0007669"/>
    <property type="project" value="UniProtKB-KW"/>
</dbReference>
<reference evidence="3 4" key="2">
    <citation type="submission" date="2024-05" db="EMBL/GenBank/DDBJ databases">
        <authorList>
            <person name="Chen Y."/>
            <person name="Shah S."/>
            <person name="Dougan E. K."/>
            <person name="Thang M."/>
            <person name="Chan C."/>
        </authorList>
    </citation>
    <scope>NUCLEOTIDE SEQUENCE [LARGE SCALE GENOMIC DNA]</scope>
</reference>
<organism evidence="2">
    <name type="scientific">Cladocopium goreaui</name>
    <dbReference type="NCBI Taxonomy" id="2562237"/>
    <lineage>
        <taxon>Eukaryota</taxon>
        <taxon>Sar</taxon>
        <taxon>Alveolata</taxon>
        <taxon>Dinophyceae</taxon>
        <taxon>Suessiales</taxon>
        <taxon>Symbiodiniaceae</taxon>
        <taxon>Cladocopium</taxon>
    </lineage>
</organism>
<keyword evidence="4" id="KW-1185">Reference proteome</keyword>
<protein>
    <submittedName>
        <fullName evidence="3">Ubiquitin-conjugating enzyme E2 6 (E 2 ubiquitin-conjugating enzyme 6) (Ubiquitin carrier protein UBC6) (Ubiquitin-protein ligase UBC6)</fullName>
    </submittedName>
</protein>
<dbReference type="EMBL" id="CAMXCT020001923">
    <property type="protein sequence ID" value="CAL1147574.1"/>
    <property type="molecule type" value="Genomic_DNA"/>
</dbReference>
<dbReference type="Proteomes" id="UP001152797">
    <property type="component" value="Unassembled WGS sequence"/>
</dbReference>
<proteinExistence type="predicted"/>
<dbReference type="EMBL" id="CAMXCT030001923">
    <property type="protein sequence ID" value="CAL4781511.1"/>
    <property type="molecule type" value="Genomic_DNA"/>
</dbReference>
<evidence type="ECO:0000259" key="1">
    <source>
        <dbReference type="PROSITE" id="PS50127"/>
    </source>
</evidence>
<evidence type="ECO:0000313" key="3">
    <source>
        <dbReference type="EMBL" id="CAL4781511.1"/>
    </source>
</evidence>
<name>A0A9P1CL66_9DINO</name>
<comment type="caution">
    <text evidence="2">The sequence shown here is derived from an EMBL/GenBank/DDBJ whole genome shotgun (WGS) entry which is preliminary data.</text>
</comment>
<feature type="domain" description="UBC core" evidence="1">
    <location>
        <begin position="1"/>
        <end position="50"/>
    </location>
</feature>